<evidence type="ECO:0000313" key="3">
    <source>
        <dbReference type="Proteomes" id="UP001311232"/>
    </source>
</evidence>
<feature type="compositionally biased region" description="Low complexity" evidence="1">
    <location>
        <begin position="1"/>
        <end position="12"/>
    </location>
</feature>
<name>A0AAV9SMJ1_9TELE</name>
<protein>
    <submittedName>
        <fullName evidence="2">Uncharacterized protein</fullName>
    </submittedName>
</protein>
<comment type="caution">
    <text evidence="2">The sequence shown here is derived from an EMBL/GenBank/DDBJ whole genome shotgun (WGS) entry which is preliminary data.</text>
</comment>
<feature type="compositionally biased region" description="Low complexity" evidence="1">
    <location>
        <begin position="158"/>
        <end position="181"/>
    </location>
</feature>
<feature type="region of interest" description="Disordered" evidence="1">
    <location>
        <begin position="1"/>
        <end position="253"/>
    </location>
</feature>
<feature type="compositionally biased region" description="Low complexity" evidence="1">
    <location>
        <begin position="138"/>
        <end position="151"/>
    </location>
</feature>
<accession>A0AAV9SMJ1</accession>
<gene>
    <name evidence="2" type="ORF">CRENBAI_002672</name>
</gene>
<keyword evidence="3" id="KW-1185">Reference proteome</keyword>
<dbReference type="Proteomes" id="UP001311232">
    <property type="component" value="Unassembled WGS sequence"/>
</dbReference>
<sequence length="253" mass="27744">MEQQQQTQGTIQDLKTLPGHRYRTYAPEPKRYESHTPTGEFNPRKVEEATPKQHKLHTQAPSTPTASYPHHTVRRDSKARALRNAVPAPAHRRNRADTVEHRAHNRAPDPTPRRDKLTQQEVPGQRQALEAGVPHPAPTTTQTHHIPATETIAQVETLSSSALPSPLSRSRWRHNSQQSSTPPSPPNHSATVSSPSPSVRERETCTSQVTGPGTAQPTAPSKLASPSIKAKSHLTQHCTPPSHDTLAGARCLP</sequence>
<evidence type="ECO:0000256" key="1">
    <source>
        <dbReference type="SAM" id="MobiDB-lite"/>
    </source>
</evidence>
<organism evidence="2 3">
    <name type="scientific">Crenichthys baileyi</name>
    <name type="common">White River springfish</name>
    <dbReference type="NCBI Taxonomy" id="28760"/>
    <lineage>
        <taxon>Eukaryota</taxon>
        <taxon>Metazoa</taxon>
        <taxon>Chordata</taxon>
        <taxon>Craniata</taxon>
        <taxon>Vertebrata</taxon>
        <taxon>Euteleostomi</taxon>
        <taxon>Actinopterygii</taxon>
        <taxon>Neopterygii</taxon>
        <taxon>Teleostei</taxon>
        <taxon>Neoteleostei</taxon>
        <taxon>Acanthomorphata</taxon>
        <taxon>Ovalentaria</taxon>
        <taxon>Atherinomorphae</taxon>
        <taxon>Cyprinodontiformes</taxon>
        <taxon>Goodeidae</taxon>
        <taxon>Crenichthys</taxon>
    </lineage>
</organism>
<feature type="compositionally biased region" description="Basic and acidic residues" evidence="1">
    <location>
        <begin position="42"/>
        <end position="51"/>
    </location>
</feature>
<dbReference type="EMBL" id="JAHHUM010000111">
    <property type="protein sequence ID" value="KAK5622497.1"/>
    <property type="molecule type" value="Genomic_DNA"/>
</dbReference>
<dbReference type="AlphaFoldDB" id="A0AAV9SMJ1"/>
<reference evidence="2 3" key="1">
    <citation type="submission" date="2021-06" db="EMBL/GenBank/DDBJ databases">
        <authorList>
            <person name="Palmer J.M."/>
        </authorList>
    </citation>
    <scope>NUCLEOTIDE SEQUENCE [LARGE SCALE GENOMIC DNA]</scope>
    <source>
        <strain evidence="2 3">MEX-2019</strain>
        <tissue evidence="2">Muscle</tissue>
    </source>
</reference>
<feature type="compositionally biased region" description="Polar residues" evidence="1">
    <location>
        <begin position="205"/>
        <end position="219"/>
    </location>
</feature>
<proteinExistence type="predicted"/>
<evidence type="ECO:0000313" key="2">
    <source>
        <dbReference type="EMBL" id="KAK5622497.1"/>
    </source>
</evidence>